<reference evidence="13 14" key="1">
    <citation type="submission" date="2018-06" db="EMBL/GenBank/DDBJ databases">
        <title>Comparative genomics of Brasilonema spp. strains.</title>
        <authorList>
            <person name="Alvarenga D.O."/>
            <person name="Fiore M.F."/>
            <person name="Varani A.M."/>
        </authorList>
    </citation>
    <scope>NUCLEOTIDE SEQUENCE [LARGE SCALE GENOMIC DNA]</scope>
    <source>
        <strain evidence="13 14">CENA114</strain>
        <plasmid evidence="14">pboct1</plasmid>
    </source>
</reference>
<dbReference type="AlphaFoldDB" id="A0A856MQ66"/>
<keyword evidence="14" id="KW-1185">Reference proteome</keyword>
<sequence length="453" mass="49456">MKLTTTQSVLTELLETAKNGISTRPVDPILGSLLIEASDEGRLTVIGTDLNVSIKTTAITNIIQAGVVALNAKLLTDTVNNLGSGELDIEVSERTCVISHSTGKCRIVGRNPEDFPSIPETENPTEISIPSKKLQAALEACLYCSSTDETKLILTGVHFHLQGENWSCASTDGHRLALVSSKLEGNYSPISFTVPRRSLTELGKILSTTAENSSCTLKVGNNTIQFILPNAELTSRLLEGEFPQINHLIPKSFANELMVERKGMEIILKRISHFAEKKHKIVKILWEVNDQQATLMTGNTDIGDAVDSLLIKTQNSIGENIGIGLNSGYLQEALKHISTDEVIFRFNKPLQPVIISPLGGLLDQLTLIMPVEVQDFDKPEGLAKYKTDTSKPENENETGAEGVDQLPEREKVSNETTNVTDTPPSDTPTANKSKSRKRKQELKPEPKLETAAV</sequence>
<name>A0A856MQ66_9CYAN</name>
<comment type="similarity">
    <text evidence="2">Belongs to the beta sliding clamp family.</text>
</comment>
<keyword evidence="6" id="KW-0235">DNA replication</keyword>
<dbReference type="SMART" id="SM00480">
    <property type="entry name" value="POL3Bc"/>
    <property type="match status" value="1"/>
</dbReference>
<evidence type="ECO:0000256" key="3">
    <source>
        <dbReference type="ARBA" id="ARBA00022490"/>
    </source>
</evidence>
<dbReference type="InterPro" id="IPR046938">
    <property type="entry name" value="DNA_clamp_sf"/>
</dbReference>
<dbReference type="Pfam" id="PF00712">
    <property type="entry name" value="DNA_pol3_beta"/>
    <property type="match status" value="1"/>
</dbReference>
<dbReference type="Gene3D" id="3.10.150.10">
    <property type="entry name" value="DNA Polymerase III, subunit A, domain 2"/>
    <property type="match status" value="1"/>
</dbReference>
<evidence type="ECO:0000256" key="4">
    <source>
        <dbReference type="ARBA" id="ARBA00022679"/>
    </source>
</evidence>
<evidence type="ECO:0000256" key="8">
    <source>
        <dbReference type="ARBA" id="ARBA00023125"/>
    </source>
</evidence>
<geneLocation type="plasmid" evidence="14">
    <name>pboct1</name>
</geneLocation>
<keyword evidence="5 13" id="KW-0548">Nucleotidyltransferase</keyword>
<dbReference type="EMBL" id="CP030119">
    <property type="protein sequence ID" value="QDL12709.1"/>
    <property type="molecule type" value="Genomic_DNA"/>
</dbReference>
<feature type="compositionally biased region" description="Polar residues" evidence="9">
    <location>
        <begin position="414"/>
        <end position="432"/>
    </location>
</feature>
<dbReference type="Gene3D" id="3.70.10.10">
    <property type="match status" value="1"/>
</dbReference>
<evidence type="ECO:0000256" key="2">
    <source>
        <dbReference type="ARBA" id="ARBA00010752"/>
    </source>
</evidence>
<evidence type="ECO:0000256" key="9">
    <source>
        <dbReference type="SAM" id="MobiDB-lite"/>
    </source>
</evidence>
<feature type="compositionally biased region" description="Basic and acidic residues" evidence="9">
    <location>
        <begin position="441"/>
        <end position="453"/>
    </location>
</feature>
<dbReference type="Pfam" id="PF02768">
    <property type="entry name" value="DNA_pol3_beta_3"/>
    <property type="match status" value="1"/>
</dbReference>
<dbReference type="RefSeq" id="WP_169267516.1">
    <property type="nucleotide sequence ID" value="NZ_CAWOXK010000002.1"/>
</dbReference>
<dbReference type="GO" id="GO:0005737">
    <property type="term" value="C:cytoplasm"/>
    <property type="evidence" value="ECO:0007669"/>
    <property type="project" value="UniProtKB-SubCell"/>
</dbReference>
<evidence type="ECO:0000259" key="11">
    <source>
        <dbReference type="Pfam" id="PF02767"/>
    </source>
</evidence>
<dbReference type="GO" id="GO:0003677">
    <property type="term" value="F:DNA binding"/>
    <property type="evidence" value="ECO:0007669"/>
    <property type="project" value="UniProtKB-KW"/>
</dbReference>
<gene>
    <name evidence="13" type="primary">dnaN</name>
    <name evidence="13" type="ORF">DP114_33765</name>
</gene>
<keyword evidence="4 13" id="KW-0808">Transferase</keyword>
<evidence type="ECO:0000313" key="13">
    <source>
        <dbReference type="EMBL" id="QDL12709.1"/>
    </source>
</evidence>
<dbReference type="InterPro" id="IPR001001">
    <property type="entry name" value="DNA_polIII_beta"/>
</dbReference>
<dbReference type="Pfam" id="PF02767">
    <property type="entry name" value="DNA_pol3_beta_2"/>
    <property type="match status" value="1"/>
</dbReference>
<evidence type="ECO:0000313" key="14">
    <source>
        <dbReference type="Proteomes" id="UP000503129"/>
    </source>
</evidence>
<dbReference type="InterPro" id="IPR022635">
    <property type="entry name" value="DNA_polIII_beta_C"/>
</dbReference>
<dbReference type="PANTHER" id="PTHR30478:SF0">
    <property type="entry name" value="BETA SLIDING CLAMP"/>
    <property type="match status" value="1"/>
</dbReference>
<evidence type="ECO:0000256" key="1">
    <source>
        <dbReference type="ARBA" id="ARBA00004496"/>
    </source>
</evidence>
<evidence type="ECO:0000256" key="5">
    <source>
        <dbReference type="ARBA" id="ARBA00022695"/>
    </source>
</evidence>
<protein>
    <submittedName>
        <fullName evidence="13">DNA polymerase III subunit beta</fullName>
        <ecNumber evidence="13">2.7.7.7</ecNumber>
    </submittedName>
</protein>
<evidence type="ECO:0000256" key="6">
    <source>
        <dbReference type="ARBA" id="ARBA00022705"/>
    </source>
</evidence>
<accession>A0A856MQ66</accession>
<dbReference type="NCBIfam" id="TIGR00663">
    <property type="entry name" value="dnan"/>
    <property type="match status" value="1"/>
</dbReference>
<dbReference type="InterPro" id="IPR022634">
    <property type="entry name" value="DNA_polIII_beta_N"/>
</dbReference>
<dbReference type="KEGG" id="bsen:DP114_33765"/>
<dbReference type="InterPro" id="IPR022637">
    <property type="entry name" value="DNA_polIII_beta_cen"/>
</dbReference>
<feature type="compositionally biased region" description="Basic and acidic residues" evidence="9">
    <location>
        <begin position="383"/>
        <end position="394"/>
    </location>
</feature>
<dbReference type="PANTHER" id="PTHR30478">
    <property type="entry name" value="DNA POLYMERASE III SUBUNIT BETA"/>
    <property type="match status" value="1"/>
</dbReference>
<dbReference type="SUPFAM" id="SSF55979">
    <property type="entry name" value="DNA clamp"/>
    <property type="match status" value="3"/>
</dbReference>
<keyword evidence="13" id="KW-0614">Plasmid</keyword>
<dbReference type="EC" id="2.7.7.7" evidence="13"/>
<proteinExistence type="inferred from homology"/>
<keyword evidence="7" id="KW-0239">DNA-directed DNA polymerase</keyword>
<dbReference type="GO" id="GO:0009360">
    <property type="term" value="C:DNA polymerase III complex"/>
    <property type="evidence" value="ECO:0007669"/>
    <property type="project" value="InterPro"/>
</dbReference>
<dbReference type="GO" id="GO:0003887">
    <property type="term" value="F:DNA-directed DNA polymerase activity"/>
    <property type="evidence" value="ECO:0007669"/>
    <property type="project" value="UniProtKB-KW"/>
</dbReference>
<dbReference type="CDD" id="cd00140">
    <property type="entry name" value="beta_clamp"/>
    <property type="match status" value="1"/>
</dbReference>
<organism evidence="13 14">
    <name type="scientific">Brasilonema sennae CENA114</name>
    <dbReference type="NCBI Taxonomy" id="415709"/>
    <lineage>
        <taxon>Bacteria</taxon>
        <taxon>Bacillati</taxon>
        <taxon>Cyanobacteriota</taxon>
        <taxon>Cyanophyceae</taxon>
        <taxon>Nostocales</taxon>
        <taxon>Scytonemataceae</taxon>
        <taxon>Brasilonema</taxon>
        <taxon>Bromeliae group (in: Brasilonema)</taxon>
    </lineage>
</organism>
<feature type="domain" description="DNA polymerase III beta sliding clamp C-terminal" evidence="12">
    <location>
        <begin position="247"/>
        <end position="358"/>
    </location>
</feature>
<evidence type="ECO:0000259" key="12">
    <source>
        <dbReference type="Pfam" id="PF02768"/>
    </source>
</evidence>
<dbReference type="GO" id="GO:0008408">
    <property type="term" value="F:3'-5' exonuclease activity"/>
    <property type="evidence" value="ECO:0007669"/>
    <property type="project" value="InterPro"/>
</dbReference>
<keyword evidence="8" id="KW-0238">DNA-binding</keyword>
<feature type="region of interest" description="Disordered" evidence="9">
    <location>
        <begin position="383"/>
        <end position="453"/>
    </location>
</feature>
<dbReference type="GO" id="GO:0006271">
    <property type="term" value="P:DNA strand elongation involved in DNA replication"/>
    <property type="evidence" value="ECO:0007669"/>
    <property type="project" value="TreeGrafter"/>
</dbReference>
<keyword evidence="3" id="KW-0963">Cytoplasm</keyword>
<feature type="domain" description="DNA polymerase III beta sliding clamp central" evidence="11">
    <location>
        <begin position="129"/>
        <end position="244"/>
    </location>
</feature>
<evidence type="ECO:0000259" key="10">
    <source>
        <dbReference type="Pfam" id="PF00712"/>
    </source>
</evidence>
<evidence type="ECO:0000256" key="7">
    <source>
        <dbReference type="ARBA" id="ARBA00022932"/>
    </source>
</evidence>
<feature type="domain" description="DNA polymerase III beta sliding clamp N-terminal" evidence="10">
    <location>
        <begin position="1"/>
        <end position="119"/>
    </location>
</feature>
<dbReference type="Proteomes" id="UP000503129">
    <property type="component" value="Plasmid pBOCT1"/>
</dbReference>
<comment type="subcellular location">
    <subcellularLocation>
        <location evidence="1">Cytoplasm</location>
    </subcellularLocation>
</comment>